<organism evidence="2">
    <name type="scientific">Arundo donax</name>
    <name type="common">Giant reed</name>
    <name type="synonym">Donax arundinaceus</name>
    <dbReference type="NCBI Taxonomy" id="35708"/>
    <lineage>
        <taxon>Eukaryota</taxon>
        <taxon>Viridiplantae</taxon>
        <taxon>Streptophyta</taxon>
        <taxon>Embryophyta</taxon>
        <taxon>Tracheophyta</taxon>
        <taxon>Spermatophyta</taxon>
        <taxon>Magnoliopsida</taxon>
        <taxon>Liliopsida</taxon>
        <taxon>Poales</taxon>
        <taxon>Poaceae</taxon>
        <taxon>PACMAD clade</taxon>
        <taxon>Arundinoideae</taxon>
        <taxon>Arundineae</taxon>
        <taxon>Arundo</taxon>
    </lineage>
</organism>
<accession>A0A0A9HSL5</accession>
<evidence type="ECO:0000256" key="1">
    <source>
        <dbReference type="SAM" id="MobiDB-lite"/>
    </source>
</evidence>
<dbReference type="EMBL" id="GBRH01159067">
    <property type="protein sequence ID" value="JAE38829.1"/>
    <property type="molecule type" value="Transcribed_RNA"/>
</dbReference>
<reference evidence="2" key="2">
    <citation type="journal article" date="2015" name="Data Brief">
        <title>Shoot transcriptome of the giant reed, Arundo donax.</title>
        <authorList>
            <person name="Barrero R.A."/>
            <person name="Guerrero F.D."/>
            <person name="Moolhuijzen P."/>
            <person name="Goolsby J.A."/>
            <person name="Tidwell J."/>
            <person name="Bellgard S.E."/>
            <person name="Bellgard M.I."/>
        </authorList>
    </citation>
    <scope>NUCLEOTIDE SEQUENCE</scope>
    <source>
        <tissue evidence="2">Shoot tissue taken approximately 20 cm above the soil surface</tissue>
    </source>
</reference>
<dbReference type="AlphaFoldDB" id="A0A0A9HSL5"/>
<protein>
    <submittedName>
        <fullName evidence="2">Uncharacterized protein</fullName>
    </submittedName>
</protein>
<proteinExistence type="predicted"/>
<feature type="compositionally biased region" description="Basic residues" evidence="1">
    <location>
        <begin position="1"/>
        <end position="15"/>
    </location>
</feature>
<sequence length="33" mass="3585">MQAAPRHGHASRKHPMPCGDRREAAMSTSVCAH</sequence>
<reference evidence="2" key="1">
    <citation type="submission" date="2014-09" db="EMBL/GenBank/DDBJ databases">
        <authorList>
            <person name="Magalhaes I.L.F."/>
            <person name="Oliveira U."/>
            <person name="Santos F.R."/>
            <person name="Vidigal T.H.D.A."/>
            <person name="Brescovit A.D."/>
            <person name="Santos A.J."/>
        </authorList>
    </citation>
    <scope>NUCLEOTIDE SEQUENCE</scope>
    <source>
        <tissue evidence="2">Shoot tissue taken approximately 20 cm above the soil surface</tissue>
    </source>
</reference>
<feature type="region of interest" description="Disordered" evidence="1">
    <location>
        <begin position="1"/>
        <end position="33"/>
    </location>
</feature>
<evidence type="ECO:0000313" key="2">
    <source>
        <dbReference type="EMBL" id="JAE38829.1"/>
    </source>
</evidence>
<name>A0A0A9HSL5_ARUDO</name>